<dbReference type="Pfam" id="PF07081">
    <property type="entry name" value="DUF1349"/>
    <property type="match status" value="1"/>
</dbReference>
<dbReference type="PANTHER" id="PTHR35332:SF3">
    <property type="entry name" value="FUCOSE-SPECIFIC LECTIN"/>
    <property type="match status" value="1"/>
</dbReference>
<dbReference type="InterPro" id="IPR009784">
    <property type="entry name" value="DUF1349"/>
</dbReference>
<dbReference type="AlphaFoldDB" id="A0A6A6UT23"/>
<dbReference type="OrthoDB" id="42525at2759"/>
<evidence type="ECO:0000313" key="1">
    <source>
        <dbReference type="EMBL" id="KAF2675405.1"/>
    </source>
</evidence>
<name>A0A6A6UT23_9PEZI</name>
<protein>
    <submittedName>
        <fullName evidence="1">Uncharacterized protein</fullName>
    </submittedName>
</protein>
<dbReference type="PANTHER" id="PTHR35332">
    <property type="entry name" value="REGULATION OF ENOLASE PROTEIN 1"/>
    <property type="match status" value="1"/>
</dbReference>
<reference evidence="1" key="1">
    <citation type="journal article" date="2020" name="Stud. Mycol.">
        <title>101 Dothideomycetes genomes: a test case for predicting lifestyles and emergence of pathogens.</title>
        <authorList>
            <person name="Haridas S."/>
            <person name="Albert R."/>
            <person name="Binder M."/>
            <person name="Bloem J."/>
            <person name="Labutti K."/>
            <person name="Salamov A."/>
            <person name="Andreopoulos B."/>
            <person name="Baker S."/>
            <person name="Barry K."/>
            <person name="Bills G."/>
            <person name="Bluhm B."/>
            <person name="Cannon C."/>
            <person name="Castanera R."/>
            <person name="Culley D."/>
            <person name="Daum C."/>
            <person name="Ezra D."/>
            <person name="Gonzalez J."/>
            <person name="Henrissat B."/>
            <person name="Kuo A."/>
            <person name="Liang C."/>
            <person name="Lipzen A."/>
            <person name="Lutzoni F."/>
            <person name="Magnuson J."/>
            <person name="Mondo S."/>
            <person name="Nolan M."/>
            <person name="Ohm R."/>
            <person name="Pangilinan J."/>
            <person name="Park H.-J."/>
            <person name="Ramirez L."/>
            <person name="Alfaro M."/>
            <person name="Sun H."/>
            <person name="Tritt A."/>
            <person name="Yoshinaga Y."/>
            <person name="Zwiers L.-H."/>
            <person name="Turgeon B."/>
            <person name="Goodwin S."/>
            <person name="Spatafora J."/>
            <person name="Crous P."/>
            <person name="Grigoriev I."/>
        </authorList>
    </citation>
    <scope>NUCLEOTIDE SEQUENCE</scope>
    <source>
        <strain evidence="1">CBS 115976</strain>
    </source>
</reference>
<dbReference type="EMBL" id="MU004230">
    <property type="protein sequence ID" value="KAF2675405.1"/>
    <property type="molecule type" value="Genomic_DNA"/>
</dbReference>
<dbReference type="Proteomes" id="UP000799302">
    <property type="component" value="Unassembled WGS sequence"/>
</dbReference>
<organism evidence="1 2">
    <name type="scientific">Microthyrium microscopicum</name>
    <dbReference type="NCBI Taxonomy" id="703497"/>
    <lineage>
        <taxon>Eukaryota</taxon>
        <taxon>Fungi</taxon>
        <taxon>Dikarya</taxon>
        <taxon>Ascomycota</taxon>
        <taxon>Pezizomycotina</taxon>
        <taxon>Dothideomycetes</taxon>
        <taxon>Dothideomycetes incertae sedis</taxon>
        <taxon>Microthyriales</taxon>
        <taxon>Microthyriaceae</taxon>
        <taxon>Microthyrium</taxon>
    </lineage>
</organism>
<accession>A0A6A6UT23</accession>
<keyword evidence="2" id="KW-1185">Reference proteome</keyword>
<dbReference type="Gene3D" id="2.60.120.200">
    <property type="match status" value="1"/>
</dbReference>
<evidence type="ECO:0000313" key="2">
    <source>
        <dbReference type="Proteomes" id="UP000799302"/>
    </source>
</evidence>
<proteinExistence type="predicted"/>
<gene>
    <name evidence="1" type="ORF">BT63DRAFT_36479</name>
</gene>
<sequence length="233" mass="26243">MRRRGPVIDYCLSGINVPVERIPRHNDSFTLAAQPRTDLWRKSPGQDTSTAPALFASLRFPFASAEVTVDAKWALEWDQAGLVIFTGAPPGRIVDCNNQVQDEQPPPYTAPPKWAKVGLELNNNILHASSAVANAEGTDWCLTALPSHLSQRGFLRIRLERIGRALWMYYEDDFTGWRKFRELTGFFCGVEDKFVKVGVYASRPASVTTSYSGRELDEMDRSLVVEFEDLLIF</sequence>